<evidence type="ECO:0000256" key="3">
    <source>
        <dbReference type="ARBA" id="ARBA00022606"/>
    </source>
</evidence>
<organism evidence="11 12">
    <name type="scientific">Diabrotica virgifera virgifera</name>
    <name type="common">western corn rootworm</name>
    <dbReference type="NCBI Taxonomy" id="50390"/>
    <lineage>
        <taxon>Eukaryota</taxon>
        <taxon>Metazoa</taxon>
        <taxon>Ecdysozoa</taxon>
        <taxon>Arthropoda</taxon>
        <taxon>Hexapoda</taxon>
        <taxon>Insecta</taxon>
        <taxon>Pterygota</taxon>
        <taxon>Neoptera</taxon>
        <taxon>Endopterygota</taxon>
        <taxon>Coleoptera</taxon>
        <taxon>Polyphaga</taxon>
        <taxon>Cucujiformia</taxon>
        <taxon>Chrysomeloidea</taxon>
        <taxon>Chrysomelidae</taxon>
        <taxon>Galerucinae</taxon>
        <taxon>Diabroticina</taxon>
        <taxon>Diabroticites</taxon>
        <taxon>Diabrotica</taxon>
    </lineage>
</organism>
<evidence type="ECO:0000256" key="9">
    <source>
        <dbReference type="ARBA" id="ARBA00023224"/>
    </source>
</evidence>
<sequence>MLCYITQTIDLLSGAIFLVSTVTNLFAIIFFILGEMVILNYLLVNFNYYAQKVKTQLQVDTFEADDVALRECIILHQNIIRHMNAFNEEFRLTYLLDFLHHALVTIFGFGCMFRLELTHLETIFYDLIVTETFFRIYVSYCNGTDIIIESSRVGSAIWNSNWYEESNTNQRNKLIMMLKSTKPKRLEMGPVGVFSLKTYLLVFALTVIATSGDLYLNKM</sequence>
<evidence type="ECO:0000256" key="4">
    <source>
        <dbReference type="ARBA" id="ARBA00022692"/>
    </source>
</evidence>
<dbReference type="PANTHER" id="PTHR21137:SF35">
    <property type="entry name" value="ODORANT RECEPTOR 19A-RELATED"/>
    <property type="match status" value="1"/>
</dbReference>
<dbReference type="PANTHER" id="PTHR21137">
    <property type="entry name" value="ODORANT RECEPTOR"/>
    <property type="match status" value="1"/>
</dbReference>
<evidence type="ECO:0000256" key="8">
    <source>
        <dbReference type="ARBA" id="ARBA00023170"/>
    </source>
</evidence>
<dbReference type="EnsemblMetazoa" id="XM_050647162.1">
    <property type="protein sequence ID" value="XP_050503119.1"/>
    <property type="gene ID" value="LOC126882298"/>
</dbReference>
<evidence type="ECO:0000313" key="12">
    <source>
        <dbReference type="Proteomes" id="UP001652700"/>
    </source>
</evidence>
<evidence type="ECO:0000313" key="11">
    <source>
        <dbReference type="EnsemblMetazoa" id="XP_050503119.1"/>
    </source>
</evidence>
<dbReference type="RefSeq" id="XP_050503119.1">
    <property type="nucleotide sequence ID" value="XM_050647162.1"/>
</dbReference>
<feature type="transmembrane region" description="Helical" evidence="10">
    <location>
        <begin position="15"/>
        <end position="44"/>
    </location>
</feature>
<evidence type="ECO:0000256" key="2">
    <source>
        <dbReference type="ARBA" id="ARBA00022475"/>
    </source>
</evidence>
<accession>A0ABM5JYV6</accession>
<keyword evidence="2" id="KW-1003">Cell membrane</keyword>
<name>A0ABM5JYV6_DIAVI</name>
<keyword evidence="6 10" id="KW-1133">Transmembrane helix</keyword>
<keyword evidence="7 10" id="KW-0472">Membrane</keyword>
<evidence type="ECO:0000256" key="10">
    <source>
        <dbReference type="SAM" id="Phobius"/>
    </source>
</evidence>
<evidence type="ECO:0000256" key="6">
    <source>
        <dbReference type="ARBA" id="ARBA00022989"/>
    </source>
</evidence>
<keyword evidence="3" id="KW-0716">Sensory transduction</keyword>
<proteinExistence type="predicted"/>
<dbReference type="Pfam" id="PF02949">
    <property type="entry name" value="7tm_6"/>
    <property type="match status" value="1"/>
</dbReference>
<dbReference type="GeneID" id="126882298"/>
<feature type="transmembrane region" description="Helical" evidence="10">
    <location>
        <begin position="198"/>
        <end position="216"/>
    </location>
</feature>
<keyword evidence="5" id="KW-0552">Olfaction</keyword>
<evidence type="ECO:0000256" key="5">
    <source>
        <dbReference type="ARBA" id="ARBA00022725"/>
    </source>
</evidence>
<comment type="subcellular location">
    <subcellularLocation>
        <location evidence="1">Cell membrane</location>
        <topology evidence="1">Multi-pass membrane protein</topology>
    </subcellularLocation>
</comment>
<keyword evidence="12" id="KW-1185">Reference proteome</keyword>
<keyword evidence="9" id="KW-0807">Transducer</keyword>
<keyword evidence="8" id="KW-0675">Receptor</keyword>
<dbReference type="InterPro" id="IPR004117">
    <property type="entry name" value="7tm6_olfct_rcpt"/>
</dbReference>
<protein>
    <submittedName>
        <fullName evidence="11">Uncharacterized protein</fullName>
    </submittedName>
</protein>
<evidence type="ECO:0000256" key="7">
    <source>
        <dbReference type="ARBA" id="ARBA00023136"/>
    </source>
</evidence>
<reference evidence="11" key="1">
    <citation type="submission" date="2025-05" db="UniProtKB">
        <authorList>
            <consortium name="EnsemblMetazoa"/>
        </authorList>
    </citation>
    <scope>IDENTIFICATION</scope>
</reference>
<dbReference type="Proteomes" id="UP001652700">
    <property type="component" value="Unplaced"/>
</dbReference>
<evidence type="ECO:0000256" key="1">
    <source>
        <dbReference type="ARBA" id="ARBA00004651"/>
    </source>
</evidence>
<keyword evidence="4 10" id="KW-0812">Transmembrane</keyword>